<dbReference type="EMBL" id="BDQV01000349">
    <property type="protein sequence ID" value="GAY63387.1"/>
    <property type="molecule type" value="Genomic_DNA"/>
</dbReference>
<evidence type="ECO:0000256" key="3">
    <source>
        <dbReference type="ARBA" id="ARBA00022471"/>
    </source>
</evidence>
<proteinExistence type="inferred from homology"/>
<reference evidence="7 8" key="1">
    <citation type="journal article" date="2017" name="Front. Genet.">
        <title>Draft sequencing of the heterozygous diploid genome of Satsuma (Citrus unshiu Marc.) using a hybrid assembly approach.</title>
        <authorList>
            <person name="Shimizu T."/>
            <person name="Tanizawa Y."/>
            <person name="Mochizuki T."/>
            <person name="Nagasaki H."/>
            <person name="Yoshioka T."/>
            <person name="Toyoda A."/>
            <person name="Fujiyama A."/>
            <person name="Kaminuma E."/>
            <person name="Nakamura Y."/>
        </authorList>
    </citation>
    <scope>NUCLEOTIDE SEQUENCE [LARGE SCALE GENOMIC DNA]</scope>
    <source>
        <strain evidence="8">cv. Miyagawa wase</strain>
    </source>
</reference>
<comment type="caution">
    <text evidence="7">The sequence shown here is derived from an EMBL/GenBank/DDBJ whole genome shotgun (WGS) entry which is preliminary data.</text>
</comment>
<sequence>MSPLKIFTLLIFLANTAVSVSHGFEVSISNNLGVNTKLTVHCKNNAEDLGSHVLENDGEFKWDFSIGTGTPVNYYCDLASGSIGGQFNLFDENRDVARCGGQTCFWRVLGDGIYLFIKANNDYEKQFHW</sequence>
<dbReference type="AlphaFoldDB" id="A0A2H5QFH1"/>
<evidence type="ECO:0000256" key="5">
    <source>
        <dbReference type="ARBA" id="ARBA00022729"/>
    </source>
</evidence>
<dbReference type="PANTHER" id="PTHR31232:SF90">
    <property type="entry name" value="S-PROTEIN HOMOLOG"/>
    <property type="match status" value="1"/>
</dbReference>
<dbReference type="Proteomes" id="UP000236630">
    <property type="component" value="Unassembled WGS sequence"/>
</dbReference>
<evidence type="ECO:0000256" key="1">
    <source>
        <dbReference type="ARBA" id="ARBA00004613"/>
    </source>
</evidence>
<evidence type="ECO:0000256" key="2">
    <source>
        <dbReference type="ARBA" id="ARBA00005581"/>
    </source>
</evidence>
<evidence type="ECO:0000313" key="8">
    <source>
        <dbReference type="Proteomes" id="UP000236630"/>
    </source>
</evidence>
<comment type="similarity">
    <text evidence="2 6">Belongs to the plant self-incompatibility (S1) protein family.</text>
</comment>
<dbReference type="Pfam" id="PF05938">
    <property type="entry name" value="Self-incomp_S1"/>
    <property type="match status" value="1"/>
</dbReference>
<dbReference type="GO" id="GO:0005576">
    <property type="term" value="C:extracellular region"/>
    <property type="evidence" value="ECO:0007669"/>
    <property type="project" value="UniProtKB-SubCell"/>
</dbReference>
<accession>A0A2H5QFH1</accession>
<keyword evidence="3 6" id="KW-0713">Self-incompatibility</keyword>
<keyword evidence="8" id="KW-1185">Reference proteome</keyword>
<comment type="subcellular location">
    <subcellularLocation>
        <location evidence="1 6">Secreted</location>
    </subcellularLocation>
</comment>
<dbReference type="InterPro" id="IPR010264">
    <property type="entry name" value="Self-incomp_S1"/>
</dbReference>
<evidence type="ECO:0000313" key="7">
    <source>
        <dbReference type="EMBL" id="GAY63387.1"/>
    </source>
</evidence>
<keyword evidence="5 6" id="KW-0732">Signal</keyword>
<dbReference type="PANTHER" id="PTHR31232">
    <property type="match status" value="1"/>
</dbReference>
<keyword evidence="4 6" id="KW-0964">Secreted</keyword>
<name>A0A2H5QFH1_CITUN</name>
<dbReference type="GO" id="GO:0060320">
    <property type="term" value="P:rejection of self pollen"/>
    <property type="evidence" value="ECO:0007669"/>
    <property type="project" value="UniProtKB-KW"/>
</dbReference>
<protein>
    <recommendedName>
        <fullName evidence="6">S-protein homolog</fullName>
    </recommendedName>
</protein>
<feature type="chain" id="PRO_5025077289" description="S-protein homolog" evidence="6">
    <location>
        <begin position="24"/>
        <end position="129"/>
    </location>
</feature>
<organism evidence="7 8">
    <name type="scientific">Citrus unshiu</name>
    <name type="common">Satsuma mandarin</name>
    <name type="synonym">Citrus nobilis var. unshiu</name>
    <dbReference type="NCBI Taxonomy" id="55188"/>
    <lineage>
        <taxon>Eukaryota</taxon>
        <taxon>Viridiplantae</taxon>
        <taxon>Streptophyta</taxon>
        <taxon>Embryophyta</taxon>
        <taxon>Tracheophyta</taxon>
        <taxon>Spermatophyta</taxon>
        <taxon>Magnoliopsida</taxon>
        <taxon>eudicotyledons</taxon>
        <taxon>Gunneridae</taxon>
        <taxon>Pentapetalae</taxon>
        <taxon>rosids</taxon>
        <taxon>malvids</taxon>
        <taxon>Sapindales</taxon>
        <taxon>Rutaceae</taxon>
        <taxon>Aurantioideae</taxon>
        <taxon>Citrus</taxon>
    </lineage>
</organism>
<evidence type="ECO:0000256" key="4">
    <source>
        <dbReference type="ARBA" id="ARBA00022525"/>
    </source>
</evidence>
<feature type="signal peptide" evidence="6">
    <location>
        <begin position="1"/>
        <end position="23"/>
    </location>
</feature>
<gene>
    <name evidence="7" type="ORF">CUMW_225130</name>
</gene>
<evidence type="ECO:0000256" key="6">
    <source>
        <dbReference type="RuleBase" id="RU367044"/>
    </source>
</evidence>